<dbReference type="RefSeq" id="XP_002340407.1">
    <property type="nucleotide sequence ID" value="XM_002340366.1"/>
</dbReference>
<dbReference type="STRING" id="441959.B8LTE2"/>
<evidence type="ECO:0000313" key="4">
    <source>
        <dbReference type="EMBL" id="EED23020.1"/>
    </source>
</evidence>
<dbReference type="PANTHER" id="PTHR45348">
    <property type="entry name" value="HYPOTHETICAL OXIDOREDUCTASE (EUROFUNG)"/>
    <property type="match status" value="1"/>
</dbReference>
<dbReference type="VEuPathDB" id="FungiDB:TSTA_064830"/>
<dbReference type="InterPro" id="IPR036291">
    <property type="entry name" value="NAD(P)-bd_dom_sf"/>
</dbReference>
<dbReference type="SUPFAM" id="SSF50129">
    <property type="entry name" value="GroES-like"/>
    <property type="match status" value="1"/>
</dbReference>
<dbReference type="eggNOG" id="KOG1198">
    <property type="taxonomic scope" value="Eukaryota"/>
</dbReference>
<feature type="domain" description="Enoyl reductase (ER)" evidence="3">
    <location>
        <begin position="14"/>
        <end position="329"/>
    </location>
</feature>
<evidence type="ECO:0000313" key="5">
    <source>
        <dbReference type="Proteomes" id="UP000001745"/>
    </source>
</evidence>
<dbReference type="InterPro" id="IPR047122">
    <property type="entry name" value="Trans-enoyl_RdTase-like"/>
</dbReference>
<dbReference type="Gene3D" id="3.40.50.720">
    <property type="entry name" value="NAD(P)-binding Rossmann-like Domain"/>
    <property type="match status" value="1"/>
</dbReference>
<sequence length="332" mass="35480">MFTENIAAVLESPGRALKPLPPRPIPTPSEGEILIRNHAIAANPADWKIRDFGGIIDVYPTVLGSDVCGTITAVGPKGTKFKVGDRIAGFALKLRLWEYRILSRFEDGATFLMAFATAAVAYFERMGILRPVVVGREEVSQQGPGMLVWGASSSTGTATVQLATNLGFKVFATASPQNHDYVKSLGAYAVVDYRDPDVVSKLIRLAKEANTPLQHGFDFISEGKSSILSAKTLLQSGGQGNNKLVLSGPWPTSHEKPDGVDISMTIAAFAFVDHVDMGSWMFNEYLPQAVEEKRIVPAPKVVIVDGGVAAAQKALGTVKAGVSATKIVVKVD</sequence>
<dbReference type="Proteomes" id="UP000001745">
    <property type="component" value="Unassembled WGS sequence"/>
</dbReference>
<dbReference type="SUPFAM" id="SSF51735">
    <property type="entry name" value="NAD(P)-binding Rossmann-fold domains"/>
    <property type="match status" value="1"/>
</dbReference>
<proteinExistence type="inferred from homology"/>
<dbReference type="GO" id="GO:0016651">
    <property type="term" value="F:oxidoreductase activity, acting on NAD(P)H"/>
    <property type="evidence" value="ECO:0007669"/>
    <property type="project" value="InterPro"/>
</dbReference>
<keyword evidence="2" id="KW-0560">Oxidoreductase</keyword>
<keyword evidence="5" id="KW-1185">Reference proteome</keyword>
<protein>
    <submittedName>
        <fullName evidence="4">Zinc binding dehydrogenase, putative</fullName>
    </submittedName>
</protein>
<evidence type="ECO:0000256" key="1">
    <source>
        <dbReference type="ARBA" id="ARBA00008072"/>
    </source>
</evidence>
<dbReference type="OMA" id="DWKRQAW"/>
<dbReference type="Pfam" id="PF08240">
    <property type="entry name" value="ADH_N"/>
    <property type="match status" value="1"/>
</dbReference>
<dbReference type="HOGENOM" id="CLU_026673_16_5_1"/>
<dbReference type="PhylomeDB" id="B8LTE2"/>
<accession>B8LTE2</accession>
<dbReference type="EMBL" id="EQ962652">
    <property type="protein sequence ID" value="EED23020.1"/>
    <property type="molecule type" value="Genomic_DNA"/>
</dbReference>
<dbReference type="InterPro" id="IPR011032">
    <property type="entry name" value="GroES-like_sf"/>
</dbReference>
<organism evidence="4 5">
    <name type="scientific">Talaromyces stipitatus (strain ATCC 10500 / CBS 375.48 / QM 6759 / NRRL 1006)</name>
    <name type="common">Penicillium stipitatum</name>
    <dbReference type="NCBI Taxonomy" id="441959"/>
    <lineage>
        <taxon>Eukaryota</taxon>
        <taxon>Fungi</taxon>
        <taxon>Dikarya</taxon>
        <taxon>Ascomycota</taxon>
        <taxon>Pezizomycotina</taxon>
        <taxon>Eurotiomycetes</taxon>
        <taxon>Eurotiomycetidae</taxon>
        <taxon>Eurotiales</taxon>
        <taxon>Trichocomaceae</taxon>
        <taxon>Talaromyces</taxon>
        <taxon>Talaromyces sect. Talaromyces</taxon>
    </lineage>
</organism>
<name>B8LTE2_TALSN</name>
<dbReference type="Gene3D" id="3.90.180.10">
    <property type="entry name" value="Medium-chain alcohol dehydrogenases, catalytic domain"/>
    <property type="match status" value="1"/>
</dbReference>
<dbReference type="CDD" id="cd08249">
    <property type="entry name" value="enoyl_reductase_like"/>
    <property type="match status" value="1"/>
</dbReference>
<dbReference type="AlphaFoldDB" id="B8LTE2"/>
<dbReference type="InterPro" id="IPR013154">
    <property type="entry name" value="ADH-like_N"/>
</dbReference>
<dbReference type="SMART" id="SM00829">
    <property type="entry name" value="PKS_ER"/>
    <property type="match status" value="1"/>
</dbReference>
<dbReference type="GeneID" id="8107323"/>
<comment type="similarity">
    <text evidence="1">Belongs to the zinc-containing alcohol dehydrogenase family.</text>
</comment>
<evidence type="ECO:0000256" key="2">
    <source>
        <dbReference type="ARBA" id="ARBA00023002"/>
    </source>
</evidence>
<gene>
    <name evidence="4" type="ORF">TSTA_064830</name>
</gene>
<dbReference type="InParanoid" id="B8LTE2"/>
<reference evidence="5" key="1">
    <citation type="journal article" date="2015" name="Genome Announc.">
        <title>Genome sequence of the AIDS-associated pathogen Penicillium marneffei (ATCC18224) and its near taxonomic relative Talaromyces stipitatus (ATCC10500).</title>
        <authorList>
            <person name="Nierman W.C."/>
            <person name="Fedorova-Abrams N.D."/>
            <person name="Andrianopoulos A."/>
        </authorList>
    </citation>
    <scope>NUCLEOTIDE SEQUENCE [LARGE SCALE GENOMIC DNA]</scope>
    <source>
        <strain evidence="5">ATCC 10500 / CBS 375.48 / QM 6759 / NRRL 1006</strain>
    </source>
</reference>
<evidence type="ECO:0000259" key="3">
    <source>
        <dbReference type="SMART" id="SM00829"/>
    </source>
</evidence>
<dbReference type="OrthoDB" id="10257049at2759"/>
<dbReference type="InterPro" id="IPR020843">
    <property type="entry name" value="ER"/>
</dbReference>